<comment type="caution">
    <text evidence="2">The sequence shown here is derived from an EMBL/GenBank/DDBJ whole genome shotgun (WGS) entry which is preliminary data.</text>
</comment>
<evidence type="ECO:0000256" key="1">
    <source>
        <dbReference type="SAM" id="SignalP"/>
    </source>
</evidence>
<keyword evidence="1" id="KW-0732">Signal</keyword>
<gene>
    <name evidence="2" type="ORF">PEDI_19460</name>
</gene>
<dbReference type="InterPro" id="IPR011043">
    <property type="entry name" value="Gal_Oxase/kelch_b-propeller"/>
</dbReference>
<feature type="chain" id="PRO_5042985501" description="DUF4374 domain-containing protein" evidence="1">
    <location>
        <begin position="25"/>
        <end position="411"/>
    </location>
</feature>
<reference evidence="2 3" key="1">
    <citation type="submission" date="2021-12" db="EMBL/GenBank/DDBJ databases">
        <title>Genome sequencing of bacteria with rrn-lacking chromosome and rrn-plasmid.</title>
        <authorList>
            <person name="Anda M."/>
            <person name="Iwasaki W."/>
        </authorList>
    </citation>
    <scope>NUCLEOTIDE SEQUENCE [LARGE SCALE GENOMIC DNA]</scope>
    <source>
        <strain evidence="2 3">NBRC 15940</strain>
    </source>
</reference>
<protein>
    <recommendedName>
        <fullName evidence="4">DUF4374 domain-containing protein</fullName>
    </recommendedName>
</protein>
<evidence type="ECO:0000313" key="3">
    <source>
        <dbReference type="Proteomes" id="UP001310022"/>
    </source>
</evidence>
<dbReference type="AlphaFoldDB" id="A0AAN4VWH9"/>
<sequence length="411" mass="44200">MKKQTTFLLSVLSLTAALLWSCESDDTATPDLKEAQFVVAVEAATGTDVLLTVDDLTTGEISPMGQGVEQPAWMTFFSGGDQIIATGYTSDNISTAYNLDADGNLLTGETLITDQGIYAATSAEEEVMLAVGTTRAGYEDRTIYVIDKNNMAISKRVLTRIDERQEEGLVAFPTGIYRRGNQVFLSYYLMGSGEEGGIPAFATPNSNQARIAVYSYPDLVFEGLITDDRTSDIGVYTAVTAIQETENGDLYTFSTSSNASGFFPTPTNPSGFLRIKAGASDFDEDYFFNFEQASGGLKINNAIYAGNGKMVVRTITDDSGLWAAYGPNTETPICGLAIADLTTKTVTVVNDVPLHGGEWGMAHLVHEGKVYINVSDSRGGHIYQVDPETATAEKGAHIDGHYAKGIFVLNK</sequence>
<dbReference type="EMBL" id="BQKE01000001">
    <property type="protein sequence ID" value="GJM61394.1"/>
    <property type="molecule type" value="Genomic_DNA"/>
</dbReference>
<dbReference type="SUPFAM" id="SSF50965">
    <property type="entry name" value="Galactose oxidase, central domain"/>
    <property type="match status" value="1"/>
</dbReference>
<accession>A0AAN4VWH9</accession>
<dbReference type="InterPro" id="IPR025401">
    <property type="entry name" value="DUF4374"/>
</dbReference>
<dbReference type="RefSeq" id="WP_338236950.1">
    <property type="nucleotide sequence ID" value="NZ_BQKE01000001.1"/>
</dbReference>
<proteinExistence type="predicted"/>
<evidence type="ECO:0008006" key="4">
    <source>
        <dbReference type="Google" id="ProtNLM"/>
    </source>
</evidence>
<dbReference type="Pfam" id="PF14298">
    <property type="entry name" value="DUF4374"/>
    <property type="match status" value="1"/>
</dbReference>
<evidence type="ECO:0000313" key="2">
    <source>
        <dbReference type="EMBL" id="GJM61394.1"/>
    </source>
</evidence>
<organism evidence="2 3">
    <name type="scientific">Persicobacter diffluens</name>
    <dbReference type="NCBI Taxonomy" id="981"/>
    <lineage>
        <taxon>Bacteria</taxon>
        <taxon>Pseudomonadati</taxon>
        <taxon>Bacteroidota</taxon>
        <taxon>Cytophagia</taxon>
        <taxon>Cytophagales</taxon>
        <taxon>Persicobacteraceae</taxon>
        <taxon>Persicobacter</taxon>
    </lineage>
</organism>
<feature type="signal peptide" evidence="1">
    <location>
        <begin position="1"/>
        <end position="24"/>
    </location>
</feature>
<name>A0AAN4VWH9_9BACT</name>
<keyword evidence="3" id="KW-1185">Reference proteome</keyword>
<dbReference type="Proteomes" id="UP001310022">
    <property type="component" value="Unassembled WGS sequence"/>
</dbReference>